<dbReference type="PANTHER" id="PTHR34109">
    <property type="entry name" value="BNAUNNG04460D PROTEIN-RELATED"/>
    <property type="match status" value="1"/>
</dbReference>
<organism evidence="2 3">
    <name type="scientific">Thermoflavifilum aggregans</name>
    <dbReference type="NCBI Taxonomy" id="454188"/>
    <lineage>
        <taxon>Bacteria</taxon>
        <taxon>Pseudomonadati</taxon>
        <taxon>Bacteroidota</taxon>
        <taxon>Chitinophagia</taxon>
        <taxon>Chitinophagales</taxon>
        <taxon>Chitinophagaceae</taxon>
        <taxon>Thermoflavifilum</taxon>
    </lineage>
</organism>
<proteinExistence type="predicted"/>
<evidence type="ECO:0000313" key="2">
    <source>
        <dbReference type="EMBL" id="PJJ74803.1"/>
    </source>
</evidence>
<evidence type="ECO:0000259" key="1">
    <source>
        <dbReference type="PROSITE" id="PS51819"/>
    </source>
</evidence>
<dbReference type="InterPro" id="IPR029068">
    <property type="entry name" value="Glyas_Bleomycin-R_OHBP_Dase"/>
</dbReference>
<feature type="domain" description="VOC" evidence="1">
    <location>
        <begin position="10"/>
        <end position="128"/>
    </location>
</feature>
<reference evidence="2 3" key="1">
    <citation type="submission" date="2017-11" db="EMBL/GenBank/DDBJ databases">
        <title>Genomic Encyclopedia of Archaeal and Bacterial Type Strains, Phase II (KMG-II): From Individual Species to Whole Genera.</title>
        <authorList>
            <person name="Goeker M."/>
        </authorList>
    </citation>
    <scope>NUCLEOTIDE SEQUENCE [LARGE SCALE GENOMIC DNA]</scope>
    <source>
        <strain evidence="2 3">DSM 27268</strain>
    </source>
</reference>
<dbReference type="PROSITE" id="PS51819">
    <property type="entry name" value="VOC"/>
    <property type="match status" value="1"/>
</dbReference>
<dbReference type="SUPFAM" id="SSF54593">
    <property type="entry name" value="Glyoxalase/Bleomycin resistance protein/Dihydroxybiphenyl dioxygenase"/>
    <property type="match status" value="1"/>
</dbReference>
<dbReference type="Gene3D" id="3.30.720.110">
    <property type="match status" value="1"/>
</dbReference>
<comment type="caution">
    <text evidence="2">The sequence shown here is derived from an EMBL/GenBank/DDBJ whole genome shotgun (WGS) entry which is preliminary data.</text>
</comment>
<evidence type="ECO:0000313" key="3">
    <source>
        <dbReference type="Proteomes" id="UP000230000"/>
    </source>
</evidence>
<dbReference type="PANTHER" id="PTHR34109:SF1">
    <property type="entry name" value="VOC DOMAIN-CONTAINING PROTEIN"/>
    <property type="match status" value="1"/>
</dbReference>
<dbReference type="OrthoDB" id="9795306at2"/>
<dbReference type="RefSeq" id="WP_100313490.1">
    <property type="nucleotide sequence ID" value="NZ_PGFG01000001.1"/>
</dbReference>
<dbReference type="AlphaFoldDB" id="A0A2M9CSD2"/>
<keyword evidence="3" id="KW-1185">Reference proteome</keyword>
<dbReference type="InterPro" id="IPR037523">
    <property type="entry name" value="VOC_core"/>
</dbReference>
<sequence>MQKIPFKPKGMNIVNPYLIVENVQELINFTEQVFNAKLRYKLYRPNGQIMHAEILIGDSIVMAGEPMKDFGIFPCSLFLYIEDCDSVYTKALNYGCTSIMEPTTMRHAGERYGGVMDKNGNIWWIATHIENVSPEEQAKRIQEMKENWREE</sequence>
<accession>A0A2M9CSD2</accession>
<name>A0A2M9CSD2_9BACT</name>
<dbReference type="Gene3D" id="3.30.720.120">
    <property type="match status" value="1"/>
</dbReference>
<dbReference type="Proteomes" id="UP000230000">
    <property type="component" value="Unassembled WGS sequence"/>
</dbReference>
<dbReference type="EMBL" id="PGFG01000001">
    <property type="protein sequence ID" value="PJJ74803.1"/>
    <property type="molecule type" value="Genomic_DNA"/>
</dbReference>
<protein>
    <submittedName>
        <fullName evidence="2">Putative glyoxalase superfamily protein PhnB</fullName>
    </submittedName>
</protein>
<dbReference type="CDD" id="cd07246">
    <property type="entry name" value="VOC_like"/>
    <property type="match status" value="1"/>
</dbReference>
<gene>
    <name evidence="2" type="ORF">BXY57_0366</name>
</gene>